<dbReference type="Pfam" id="PF00026">
    <property type="entry name" value="Asp"/>
    <property type="match status" value="1"/>
</dbReference>
<dbReference type="InterPro" id="IPR033121">
    <property type="entry name" value="PEPTIDASE_A1"/>
</dbReference>
<evidence type="ECO:0000313" key="3">
    <source>
        <dbReference type="EMBL" id="KAK1335418.1"/>
    </source>
</evidence>
<sequence length="100" mass="11089">MCPGRLPRRWARSWRRSGVKGSRRGFSQSKQPSGGPRGRGIKLPPRPDGVVEQTGICYPNLDTDTSDSSSLWVLGDVFLRLYFTVFDRANNRIGLAPAIA</sequence>
<accession>A0AA40HQB8</accession>
<name>A0AA40HQB8_CNENI</name>
<organism evidence="3 4">
    <name type="scientific">Cnephaeus nilssonii</name>
    <name type="common">Northern bat</name>
    <name type="synonym">Eptesicus nilssonii</name>
    <dbReference type="NCBI Taxonomy" id="3371016"/>
    <lineage>
        <taxon>Eukaryota</taxon>
        <taxon>Metazoa</taxon>
        <taxon>Chordata</taxon>
        <taxon>Craniata</taxon>
        <taxon>Vertebrata</taxon>
        <taxon>Euteleostomi</taxon>
        <taxon>Mammalia</taxon>
        <taxon>Eutheria</taxon>
        <taxon>Laurasiatheria</taxon>
        <taxon>Chiroptera</taxon>
        <taxon>Yangochiroptera</taxon>
        <taxon>Vespertilionidae</taxon>
        <taxon>Cnephaeus</taxon>
    </lineage>
</organism>
<dbReference type="EMBL" id="JAULJE010000013">
    <property type="protein sequence ID" value="KAK1335418.1"/>
    <property type="molecule type" value="Genomic_DNA"/>
</dbReference>
<dbReference type="Proteomes" id="UP001177744">
    <property type="component" value="Unassembled WGS sequence"/>
</dbReference>
<protein>
    <recommendedName>
        <fullName evidence="2">Peptidase A1 domain-containing protein</fullName>
    </recommendedName>
</protein>
<feature type="domain" description="Peptidase A1" evidence="2">
    <location>
        <begin position="1"/>
        <end position="96"/>
    </location>
</feature>
<evidence type="ECO:0000313" key="4">
    <source>
        <dbReference type="Proteomes" id="UP001177744"/>
    </source>
</evidence>
<feature type="compositionally biased region" description="Basic residues" evidence="1">
    <location>
        <begin position="12"/>
        <end position="23"/>
    </location>
</feature>
<evidence type="ECO:0000256" key="1">
    <source>
        <dbReference type="SAM" id="MobiDB-lite"/>
    </source>
</evidence>
<gene>
    <name evidence="3" type="ORF">QTO34_003204</name>
</gene>
<comment type="caution">
    <text evidence="3">The sequence shown here is derived from an EMBL/GenBank/DDBJ whole genome shotgun (WGS) entry which is preliminary data.</text>
</comment>
<proteinExistence type="predicted"/>
<keyword evidence="4" id="KW-1185">Reference proteome</keyword>
<dbReference type="AlphaFoldDB" id="A0AA40HQB8"/>
<dbReference type="PROSITE" id="PS51767">
    <property type="entry name" value="PEPTIDASE_A1"/>
    <property type="match status" value="1"/>
</dbReference>
<dbReference type="Gene3D" id="2.40.70.10">
    <property type="entry name" value="Acid Proteases"/>
    <property type="match status" value="1"/>
</dbReference>
<feature type="region of interest" description="Disordered" evidence="1">
    <location>
        <begin position="12"/>
        <end position="48"/>
    </location>
</feature>
<dbReference type="InterPro" id="IPR021109">
    <property type="entry name" value="Peptidase_aspartic_dom_sf"/>
</dbReference>
<dbReference type="SUPFAM" id="SSF50630">
    <property type="entry name" value="Acid proteases"/>
    <property type="match status" value="1"/>
</dbReference>
<evidence type="ECO:0000259" key="2">
    <source>
        <dbReference type="PROSITE" id="PS51767"/>
    </source>
</evidence>
<reference evidence="3" key="1">
    <citation type="submission" date="2023-06" db="EMBL/GenBank/DDBJ databases">
        <title>Reference genome for the Northern bat (Eptesicus nilssonii), a most northern bat species.</title>
        <authorList>
            <person name="Laine V.N."/>
            <person name="Pulliainen A.T."/>
            <person name="Lilley T.M."/>
        </authorList>
    </citation>
    <scope>NUCLEOTIDE SEQUENCE</scope>
    <source>
        <strain evidence="3">BLF_Eptnil</strain>
        <tissue evidence="3">Kidney</tissue>
    </source>
</reference>